<name>A0A3N0BKK9_9ACTN</name>
<evidence type="ECO:0000313" key="1">
    <source>
        <dbReference type="EMBL" id="RNL48974.1"/>
    </source>
</evidence>
<comment type="caution">
    <text evidence="1">The sequence shown here is derived from an EMBL/GenBank/DDBJ whole genome shotgun (WGS) entry which is preliminary data.</text>
</comment>
<gene>
    <name evidence="1" type="ORF">DMP08_00485</name>
</gene>
<accession>A0A3N0BKK9</accession>
<keyword evidence="2" id="KW-1185">Reference proteome</keyword>
<dbReference type="OrthoDB" id="3182374at2"/>
<evidence type="ECO:0000313" key="2">
    <source>
        <dbReference type="Proteomes" id="UP000278632"/>
    </source>
</evidence>
<dbReference type="AlphaFoldDB" id="A0A3N0BKK9"/>
<dbReference type="EMBL" id="QICD01000001">
    <property type="protein sequence ID" value="RNL48974.1"/>
    <property type="molecule type" value="Genomic_DNA"/>
</dbReference>
<dbReference type="Proteomes" id="UP000278632">
    <property type="component" value="Unassembled WGS sequence"/>
</dbReference>
<sequence length="73" mass="7804">MSNNSLFALLGHVGFECPGAVRFCADEAGEKTRSASRVSAMFVDLGDCDGAGELRRRLAKPVEELCSKTLAKL</sequence>
<protein>
    <submittedName>
        <fullName evidence="1">Uncharacterized protein</fullName>
    </submittedName>
</protein>
<organism evidence="1 2">
    <name type="scientific">Paraeggerthella hongkongensis</name>
    <dbReference type="NCBI Taxonomy" id="230658"/>
    <lineage>
        <taxon>Bacteria</taxon>
        <taxon>Bacillati</taxon>
        <taxon>Actinomycetota</taxon>
        <taxon>Coriobacteriia</taxon>
        <taxon>Eggerthellales</taxon>
        <taxon>Eggerthellaceae</taxon>
        <taxon>Paraeggerthella</taxon>
    </lineage>
</organism>
<dbReference type="RefSeq" id="WP_123191056.1">
    <property type="nucleotide sequence ID" value="NZ_QICD01000001.1"/>
</dbReference>
<proteinExistence type="predicted"/>
<reference evidence="2" key="1">
    <citation type="submission" date="2018-05" db="EMBL/GenBank/DDBJ databases">
        <title>Genome Sequencing of selected type strains of the family Eggerthellaceae.</title>
        <authorList>
            <person name="Danylec N."/>
            <person name="Stoll D.A."/>
            <person name="Doetsch A."/>
            <person name="Huch M."/>
        </authorList>
    </citation>
    <scope>NUCLEOTIDE SEQUENCE [LARGE SCALE GENOMIC DNA]</scope>
    <source>
        <strain evidence="2">DSM 16106</strain>
    </source>
</reference>